<feature type="region of interest" description="Disordered" evidence="1">
    <location>
        <begin position="793"/>
        <end position="969"/>
    </location>
</feature>
<organism evidence="2 3">
    <name type="scientific">Papilio xuthus</name>
    <name type="common">Asian swallowtail butterfly</name>
    <dbReference type="NCBI Taxonomy" id="66420"/>
    <lineage>
        <taxon>Eukaryota</taxon>
        <taxon>Metazoa</taxon>
        <taxon>Ecdysozoa</taxon>
        <taxon>Arthropoda</taxon>
        <taxon>Hexapoda</taxon>
        <taxon>Insecta</taxon>
        <taxon>Pterygota</taxon>
        <taxon>Neoptera</taxon>
        <taxon>Endopterygota</taxon>
        <taxon>Lepidoptera</taxon>
        <taxon>Glossata</taxon>
        <taxon>Ditrysia</taxon>
        <taxon>Papilionoidea</taxon>
        <taxon>Papilionidae</taxon>
        <taxon>Papilioninae</taxon>
        <taxon>Papilio</taxon>
    </lineage>
</organism>
<feature type="compositionally biased region" description="Basic and acidic residues" evidence="1">
    <location>
        <begin position="243"/>
        <end position="277"/>
    </location>
</feature>
<name>A0A0N1ICR7_PAPXU</name>
<feature type="compositionally biased region" description="Polar residues" evidence="1">
    <location>
        <begin position="884"/>
        <end position="904"/>
    </location>
</feature>
<feature type="compositionally biased region" description="Polar residues" evidence="1">
    <location>
        <begin position="299"/>
        <end position="313"/>
    </location>
</feature>
<feature type="region of interest" description="Disordered" evidence="1">
    <location>
        <begin position="546"/>
        <end position="567"/>
    </location>
</feature>
<proteinExistence type="predicted"/>
<feature type="compositionally biased region" description="Polar residues" evidence="1">
    <location>
        <begin position="605"/>
        <end position="623"/>
    </location>
</feature>
<reference evidence="2 3" key="1">
    <citation type="journal article" date="2015" name="Nat. Commun.">
        <title>Outbred genome sequencing and CRISPR/Cas9 gene editing in butterflies.</title>
        <authorList>
            <person name="Li X."/>
            <person name="Fan D."/>
            <person name="Zhang W."/>
            <person name="Liu G."/>
            <person name="Zhang L."/>
            <person name="Zhao L."/>
            <person name="Fang X."/>
            <person name="Chen L."/>
            <person name="Dong Y."/>
            <person name="Chen Y."/>
            <person name="Ding Y."/>
            <person name="Zhao R."/>
            <person name="Feng M."/>
            <person name="Zhu Y."/>
            <person name="Feng Y."/>
            <person name="Jiang X."/>
            <person name="Zhu D."/>
            <person name="Xiang H."/>
            <person name="Feng X."/>
            <person name="Li S."/>
            <person name="Wang J."/>
            <person name="Zhang G."/>
            <person name="Kronforst M.R."/>
            <person name="Wang W."/>
        </authorList>
    </citation>
    <scope>NUCLEOTIDE SEQUENCE [LARGE SCALE GENOMIC DNA]</scope>
    <source>
        <strain evidence="2">Ya'a_city_454_Px</strain>
        <tissue evidence="2">Whole body</tissue>
    </source>
</reference>
<feature type="compositionally biased region" description="Polar residues" evidence="1">
    <location>
        <begin position="911"/>
        <end position="922"/>
    </location>
</feature>
<evidence type="ECO:0000313" key="3">
    <source>
        <dbReference type="Proteomes" id="UP000053268"/>
    </source>
</evidence>
<protein>
    <submittedName>
        <fullName evidence="2">Uncharacterized protein</fullName>
    </submittedName>
</protein>
<feature type="compositionally biased region" description="Basic and acidic residues" evidence="1">
    <location>
        <begin position="723"/>
        <end position="747"/>
    </location>
</feature>
<feature type="compositionally biased region" description="Polar residues" evidence="1">
    <location>
        <begin position="78"/>
        <end position="94"/>
    </location>
</feature>
<feature type="compositionally biased region" description="Basic and acidic residues" evidence="1">
    <location>
        <begin position="442"/>
        <end position="470"/>
    </location>
</feature>
<feature type="region of interest" description="Disordered" evidence="1">
    <location>
        <begin position="586"/>
        <end position="623"/>
    </location>
</feature>
<sequence>MLPSATATVSLWMIPRDTSCETRELLVQKPELSKTSAANQATLEMNRREYPTSTSNNSLSTVNIRSMSFLIVQKSREQPSNTEPLQRVETVNKSVDTSHTIIHQKRNEITNTTPMHNKTHTAVGSSHFVETVYRPVETGIQPTEYLQGRNVSSTCHKQMELNKTVSTYTPRKTQMTNHQKPYIYRPTNNETNCPEEPSLPTHPEPLGLGSPRNKGDDHNSSFQTRQRTVATSGTNNYQDAGSEWERQYQKHRQENEALEQERKRRLQREDNRNRLENRITQGVPKRDSLSKIRKRSEKNSSTNKSDNYESCFQTERHCPSNDNPVSKNSRDVYTSPQRIASRITSRDGYPSNDRQLNNSNIERILSRNSVYDRNPDHERYPSSYDRFSPVYDRLLGNDRYANFERRNSRTIPREFQESYLGQDRLLGPDSRDFQNVSGNVPERLERKELSRRERNKMREEPRKPSKRGLDVAEQVDCECAEVAKKASKGTGKGDAKKSKNSKPKTKTAVLTKVISDIIETSAFQSSQWAADEDAAFEGRNVLMTKDDECSDSDESDDQDEVRIIPTSKNDYRKRCETPLKVECYPKPQCHKSKQSDTRRPKRKTTVYQPTQTPTGPSTYVPTQTSCSRCDLGQRGSCLSRLTEYPSSADIIDPIVEQIVKPEIPEIPSGVESRREETSTKRFPSDSRTREQVYQPRGCVPYKPPPGTTKETCERGSCFPSPCDSEKKCCADTKPEKLPRRKDSDRRVTVNSKVKTIEPPSPCPTEPIIKKCEEETTQKTRVIEVKPKESIKSISQECGCTGAPPTAQRSVSREKHKKKVDKSSSAHRVKKPHTDDCKPKTKPIPTLKPKPSCDKPSKHNIKNLSDTKKISTDRRRRRDEVRAKINTSLSDTQTSRARLRSSSNDSRMRPPSRQTSKTRNKSAPCNYRKPENESNIKSNTKTVPSKETTPTNKPSEDKMPNKAKSDPCEPKVCTDARKISATTRDVAVDIRCPICTCATQCHGTRCYRSTDIINPNLKVEKEEVESPDNSLDDDALFSDYTSEEITDTTLQSRTVCSRVAIEYCDKVTKIKHPCKTCCKSIEKIRRIKKVNKATCTKSRRLKDVGTITKACKSDRIQRRRICKRDRGICTEGKLVTFKSCTQIIPPCK</sequence>
<feature type="compositionally biased region" description="Polar residues" evidence="1">
    <location>
        <begin position="220"/>
        <end position="239"/>
    </location>
</feature>
<feature type="region of interest" description="Disordered" evidence="1">
    <location>
        <begin position="662"/>
        <end position="766"/>
    </location>
</feature>
<dbReference type="Proteomes" id="UP000053268">
    <property type="component" value="Unassembled WGS sequence"/>
</dbReference>
<evidence type="ECO:0000256" key="1">
    <source>
        <dbReference type="SAM" id="MobiDB-lite"/>
    </source>
</evidence>
<feature type="region of interest" description="Disordered" evidence="1">
    <location>
        <begin position="75"/>
        <end position="94"/>
    </location>
</feature>
<feature type="compositionally biased region" description="Polar residues" evidence="1">
    <location>
        <begin position="934"/>
        <end position="952"/>
    </location>
</feature>
<feature type="compositionally biased region" description="Acidic residues" evidence="1">
    <location>
        <begin position="548"/>
        <end position="559"/>
    </location>
</feature>
<feature type="region of interest" description="Disordered" evidence="1">
    <location>
        <begin position="420"/>
        <end position="470"/>
    </location>
</feature>
<keyword evidence="3" id="KW-1185">Reference proteome</keyword>
<feature type="region of interest" description="Disordered" evidence="1">
    <location>
        <begin position="182"/>
        <end position="359"/>
    </location>
</feature>
<accession>A0A0N1ICR7</accession>
<feature type="compositionally biased region" description="Basic and acidic residues" evidence="1">
    <location>
        <begin position="953"/>
        <end position="969"/>
    </location>
</feature>
<dbReference type="EMBL" id="KQ459550">
    <property type="protein sequence ID" value="KPJ00013.1"/>
    <property type="molecule type" value="Genomic_DNA"/>
</dbReference>
<feature type="region of interest" description="Disordered" evidence="1">
    <location>
        <begin position="483"/>
        <end position="507"/>
    </location>
</feature>
<evidence type="ECO:0000313" key="2">
    <source>
        <dbReference type="EMBL" id="KPJ00013.1"/>
    </source>
</evidence>
<feature type="compositionally biased region" description="Basic and acidic residues" evidence="1">
    <location>
        <begin position="864"/>
        <end position="882"/>
    </location>
</feature>
<feature type="compositionally biased region" description="Basic residues" evidence="1">
    <location>
        <begin position="813"/>
        <end position="830"/>
    </location>
</feature>
<dbReference type="AlphaFoldDB" id="A0A0N1ICR7"/>
<feature type="compositionally biased region" description="Polar residues" evidence="1">
    <location>
        <begin position="320"/>
        <end position="338"/>
    </location>
</feature>
<gene>
    <name evidence="2" type="ORF">RR46_00858</name>
</gene>
<feature type="compositionally biased region" description="Basic and acidic residues" evidence="1">
    <location>
        <begin position="671"/>
        <end position="690"/>
    </location>
</feature>